<evidence type="ECO:0000313" key="3">
    <source>
        <dbReference type="Proteomes" id="UP000248423"/>
    </source>
</evidence>
<dbReference type="Proteomes" id="UP000248423">
    <property type="component" value="Unassembled WGS sequence"/>
</dbReference>
<feature type="compositionally biased region" description="Polar residues" evidence="1">
    <location>
        <begin position="316"/>
        <end position="325"/>
    </location>
</feature>
<reference evidence="2 3" key="1">
    <citation type="submission" date="2018-02" db="EMBL/GenBank/DDBJ databases">
        <title>The genomes of Aspergillus section Nigri reveals drivers in fungal speciation.</title>
        <authorList>
            <consortium name="DOE Joint Genome Institute"/>
            <person name="Vesth T.C."/>
            <person name="Nybo J."/>
            <person name="Theobald S."/>
            <person name="Brandl J."/>
            <person name="Frisvad J.C."/>
            <person name="Nielsen K.F."/>
            <person name="Lyhne E.K."/>
            <person name="Kogle M.E."/>
            <person name="Kuo A."/>
            <person name="Riley R."/>
            <person name="Clum A."/>
            <person name="Nolan M."/>
            <person name="Lipzen A."/>
            <person name="Salamov A."/>
            <person name="Henrissat B."/>
            <person name="Wiebenga A."/>
            <person name="De vries R.P."/>
            <person name="Grigoriev I.V."/>
            <person name="Mortensen U.H."/>
            <person name="Andersen M.R."/>
            <person name="Baker S.E."/>
        </authorList>
    </citation>
    <scope>NUCLEOTIDE SEQUENCE [LARGE SCALE GENOMIC DNA]</scope>
    <source>
        <strain evidence="2 3">CBS 121057</strain>
    </source>
</reference>
<feature type="compositionally biased region" description="Basic and acidic residues" evidence="1">
    <location>
        <begin position="1"/>
        <end position="11"/>
    </location>
</feature>
<evidence type="ECO:0000313" key="2">
    <source>
        <dbReference type="EMBL" id="PYI01059.1"/>
    </source>
</evidence>
<feature type="compositionally biased region" description="Low complexity" evidence="1">
    <location>
        <begin position="419"/>
        <end position="432"/>
    </location>
</feature>
<keyword evidence="3" id="KW-1185">Reference proteome</keyword>
<sequence length="639" mass="71936">MAALTEGRERLAASANARPENGFKLAKEGRPGQFSRHPISQLQGPFEESIQEAIGIGKSKWVADLDAQSRRKNLLETSKYERLCGRKWRQRADERYHPLWKLIAQMSFGVYLLVEELAKSDVEVLKILQIHVDEMDGFLGRTSEDFHIIQVDVRTRTQYLSLPLKNLMIFDEMLEERSFRSSMIEYNDRIEHAIERFATAIEDSLKDIQKGREAIGAFWTYLQQSAEKHNPLPAKLLAVYNAMLANVEGWNVAFSKLRRRGLALQSALLQLGLAITEMQRRVGVASRKAVVSYMQSSKGIYRGRSLRQRFIEKGSFVSTPASSPNKPLPRAPDVPAMATFSKPTERHRLTQKSVPNLRAARETDKRNADTKSRDRAKSVNGAADGLDSDNFVLRLRRLSRARLRTKESASENADPPIVRPSTAPSRASRARSISLEPLRSLHKNRKEETQRAQRTQAAAVTAQAEWSTVPQTSVRRETMKQQLQQYFKSDRVVDAWEDAAQKEKKNDRQSSQTKKDGPWSKFCAESSINADGTLRLRTDMVESDLNRDIAWLQEDAGAMNTYTLKPKRDVGPRIHVLSVQFSLGQDGTAAGDPGSEAELGVLPGDCQSAITALPSMPAFPLDQEDVHVERSPEPTNIFT</sequence>
<feature type="compositionally biased region" description="Basic and acidic residues" evidence="1">
    <location>
        <begin position="359"/>
        <end position="377"/>
    </location>
</feature>
<feature type="region of interest" description="Disordered" evidence="1">
    <location>
        <begin position="316"/>
        <end position="386"/>
    </location>
</feature>
<name>A0A319EJL6_ASPSB</name>
<dbReference type="OrthoDB" id="5389734at2759"/>
<evidence type="ECO:0000256" key="1">
    <source>
        <dbReference type="SAM" id="MobiDB-lite"/>
    </source>
</evidence>
<gene>
    <name evidence="2" type="ORF">BO78DRAFT_411754</name>
</gene>
<feature type="region of interest" description="Disordered" evidence="1">
    <location>
        <begin position="1"/>
        <end position="39"/>
    </location>
</feature>
<dbReference type="VEuPathDB" id="FungiDB:BO78DRAFT_411754"/>
<proteinExistence type="predicted"/>
<accession>A0A319EJL6</accession>
<feature type="compositionally biased region" description="Basic and acidic residues" evidence="1">
    <location>
        <begin position="500"/>
        <end position="518"/>
    </location>
</feature>
<feature type="region of interest" description="Disordered" evidence="1">
    <location>
        <begin position="500"/>
        <end position="519"/>
    </location>
</feature>
<dbReference type="STRING" id="1448318.A0A319EJL6"/>
<dbReference type="EMBL" id="KZ826426">
    <property type="protein sequence ID" value="PYI01059.1"/>
    <property type="molecule type" value="Genomic_DNA"/>
</dbReference>
<protein>
    <submittedName>
        <fullName evidence="2">Uncharacterized protein</fullName>
    </submittedName>
</protein>
<organism evidence="2 3">
    <name type="scientific">Aspergillus sclerotiicarbonarius (strain CBS 121057 / IBT 28362)</name>
    <dbReference type="NCBI Taxonomy" id="1448318"/>
    <lineage>
        <taxon>Eukaryota</taxon>
        <taxon>Fungi</taxon>
        <taxon>Dikarya</taxon>
        <taxon>Ascomycota</taxon>
        <taxon>Pezizomycotina</taxon>
        <taxon>Eurotiomycetes</taxon>
        <taxon>Eurotiomycetidae</taxon>
        <taxon>Eurotiales</taxon>
        <taxon>Aspergillaceae</taxon>
        <taxon>Aspergillus</taxon>
        <taxon>Aspergillus subgen. Circumdati</taxon>
    </lineage>
</organism>
<dbReference type="AlphaFoldDB" id="A0A319EJL6"/>
<feature type="region of interest" description="Disordered" evidence="1">
    <location>
        <begin position="403"/>
        <end position="450"/>
    </location>
</feature>